<organism evidence="9 10">
    <name type="scientific">Paractinoplanes hotanensis</name>
    <dbReference type="NCBI Taxonomy" id="2906497"/>
    <lineage>
        <taxon>Bacteria</taxon>
        <taxon>Bacillati</taxon>
        <taxon>Actinomycetota</taxon>
        <taxon>Actinomycetes</taxon>
        <taxon>Micromonosporales</taxon>
        <taxon>Micromonosporaceae</taxon>
        <taxon>Paractinoplanes</taxon>
    </lineage>
</organism>
<keyword evidence="3 9" id="KW-0808">Transferase</keyword>
<dbReference type="PROSITE" id="PS50011">
    <property type="entry name" value="PROTEIN_KINASE_DOM"/>
    <property type="match status" value="1"/>
</dbReference>
<dbReference type="Proteomes" id="UP001523216">
    <property type="component" value="Unassembled WGS sequence"/>
</dbReference>
<dbReference type="PROSITE" id="PS00107">
    <property type="entry name" value="PROTEIN_KINASE_ATP"/>
    <property type="match status" value="1"/>
</dbReference>
<keyword evidence="10" id="KW-1185">Reference proteome</keyword>
<comment type="caution">
    <text evidence="9">The sequence shown here is derived from an EMBL/GenBank/DDBJ whole genome shotgun (WGS) entry which is preliminary data.</text>
</comment>
<evidence type="ECO:0000256" key="4">
    <source>
        <dbReference type="ARBA" id="ARBA00022741"/>
    </source>
</evidence>
<keyword evidence="5 9" id="KW-0418">Kinase</keyword>
<evidence type="ECO:0000313" key="10">
    <source>
        <dbReference type="Proteomes" id="UP001523216"/>
    </source>
</evidence>
<name>A0ABT0XRF8_9ACTN</name>
<dbReference type="CDD" id="cd14014">
    <property type="entry name" value="STKc_PknB_like"/>
    <property type="match status" value="1"/>
</dbReference>
<dbReference type="SMART" id="SM00220">
    <property type="entry name" value="S_TKc"/>
    <property type="match status" value="1"/>
</dbReference>
<dbReference type="EC" id="2.7.11.1" evidence="1"/>
<sequence length="289" mass="30785">METLPYEPRHAGTGPAGRLVAGRYRLGALLGRGGMGSVWLADDELLGRPVALKRADEPGRTLDEARAAASVVHRGTVRILDLVRDGGEPWIVMEALSGRTLADVLREDGPLAVERVRRVGLSLLDALEAVHRAGIVHRDVKPGNVQLCAEGRVVLIDFGIACSWAYGPRPPAEGFEGSPAYVSPEQLRGAPPEPASDLFTLGATLYAAVEGRSPFDRGDLFATMLAVTEATPAPFRLAGPLRPVIEGLLAADPARRCTLGQAREALVAADVTAVRRPMPETCARRMIKA</sequence>
<feature type="binding site" evidence="7">
    <location>
        <position position="53"/>
    </location>
    <ligand>
        <name>ATP</name>
        <dbReference type="ChEBI" id="CHEBI:30616"/>
    </ligand>
</feature>
<keyword evidence="2 9" id="KW-0723">Serine/threonine-protein kinase</keyword>
<keyword evidence="6 7" id="KW-0067">ATP-binding</keyword>
<proteinExistence type="predicted"/>
<keyword evidence="4 7" id="KW-0547">Nucleotide-binding</keyword>
<dbReference type="InterPro" id="IPR017441">
    <property type="entry name" value="Protein_kinase_ATP_BS"/>
</dbReference>
<protein>
    <recommendedName>
        <fullName evidence="1">non-specific serine/threonine protein kinase</fullName>
        <ecNumber evidence="1">2.7.11.1</ecNumber>
    </recommendedName>
</protein>
<evidence type="ECO:0000313" key="9">
    <source>
        <dbReference type="EMBL" id="MCM4076359.1"/>
    </source>
</evidence>
<evidence type="ECO:0000256" key="1">
    <source>
        <dbReference type="ARBA" id="ARBA00012513"/>
    </source>
</evidence>
<dbReference type="RefSeq" id="WP_251796267.1">
    <property type="nucleotide sequence ID" value="NZ_JAMQOL010000003.1"/>
</dbReference>
<evidence type="ECO:0000256" key="2">
    <source>
        <dbReference type="ARBA" id="ARBA00022527"/>
    </source>
</evidence>
<dbReference type="GO" id="GO:0004674">
    <property type="term" value="F:protein serine/threonine kinase activity"/>
    <property type="evidence" value="ECO:0007669"/>
    <property type="project" value="UniProtKB-KW"/>
</dbReference>
<evidence type="ECO:0000256" key="6">
    <source>
        <dbReference type="ARBA" id="ARBA00022840"/>
    </source>
</evidence>
<evidence type="ECO:0000256" key="7">
    <source>
        <dbReference type="PROSITE-ProRule" id="PRU10141"/>
    </source>
</evidence>
<evidence type="ECO:0000259" key="8">
    <source>
        <dbReference type="PROSITE" id="PS50011"/>
    </source>
</evidence>
<dbReference type="SUPFAM" id="SSF56112">
    <property type="entry name" value="Protein kinase-like (PK-like)"/>
    <property type="match status" value="1"/>
</dbReference>
<gene>
    <name evidence="9" type="ORF">LXN57_02140</name>
</gene>
<evidence type="ECO:0000256" key="3">
    <source>
        <dbReference type="ARBA" id="ARBA00022679"/>
    </source>
</evidence>
<evidence type="ECO:0000256" key="5">
    <source>
        <dbReference type="ARBA" id="ARBA00022777"/>
    </source>
</evidence>
<dbReference type="Pfam" id="PF00069">
    <property type="entry name" value="Pkinase"/>
    <property type="match status" value="1"/>
</dbReference>
<accession>A0ABT0XRF8</accession>
<reference evidence="9 10" key="1">
    <citation type="submission" date="2022-06" db="EMBL/GenBank/DDBJ databases">
        <title>Actinoplanes abujensis sp. nov., isolated from Nigerian arid soil.</title>
        <authorList>
            <person name="Ding P."/>
        </authorList>
    </citation>
    <scope>NUCLEOTIDE SEQUENCE [LARGE SCALE GENOMIC DNA]</scope>
    <source>
        <strain evidence="10">TRM88002</strain>
    </source>
</reference>
<dbReference type="EMBL" id="JAMQOL010000003">
    <property type="protein sequence ID" value="MCM4076359.1"/>
    <property type="molecule type" value="Genomic_DNA"/>
</dbReference>
<dbReference type="Gene3D" id="3.30.200.20">
    <property type="entry name" value="Phosphorylase Kinase, domain 1"/>
    <property type="match status" value="1"/>
</dbReference>
<dbReference type="InterPro" id="IPR011009">
    <property type="entry name" value="Kinase-like_dom_sf"/>
</dbReference>
<dbReference type="PANTHER" id="PTHR43289">
    <property type="entry name" value="MITOGEN-ACTIVATED PROTEIN KINASE KINASE KINASE 20-RELATED"/>
    <property type="match status" value="1"/>
</dbReference>
<feature type="domain" description="Protein kinase" evidence="8">
    <location>
        <begin position="24"/>
        <end position="267"/>
    </location>
</feature>
<dbReference type="InterPro" id="IPR000719">
    <property type="entry name" value="Prot_kinase_dom"/>
</dbReference>
<dbReference type="Gene3D" id="1.10.510.10">
    <property type="entry name" value="Transferase(Phosphotransferase) domain 1"/>
    <property type="match status" value="1"/>
</dbReference>
<dbReference type="PANTHER" id="PTHR43289:SF6">
    <property type="entry name" value="SERINE_THREONINE-PROTEIN KINASE NEKL-3"/>
    <property type="match status" value="1"/>
</dbReference>